<dbReference type="InterPro" id="IPR051607">
    <property type="entry name" value="Metallo-dep_hydrolases"/>
</dbReference>
<keyword evidence="3 7" id="KW-0378">Hydrolase</keyword>
<evidence type="ECO:0000313" key="8">
    <source>
        <dbReference type="Proteomes" id="UP000094526"/>
    </source>
</evidence>
<dbReference type="EMBL" id="LGRB01000013">
    <property type="protein sequence ID" value="OCT47893.1"/>
    <property type="molecule type" value="Genomic_DNA"/>
</dbReference>
<dbReference type="InterPro" id="IPR032466">
    <property type="entry name" value="Metal_Hydrolase"/>
</dbReference>
<evidence type="ECO:0000256" key="2">
    <source>
        <dbReference type="ARBA" id="ARBA00022723"/>
    </source>
</evidence>
<evidence type="ECO:0000256" key="4">
    <source>
        <dbReference type="ARBA" id="ARBA00022833"/>
    </source>
</evidence>
<comment type="cofactor">
    <cofactor evidence="1">
        <name>Zn(2+)</name>
        <dbReference type="ChEBI" id="CHEBI:29105"/>
    </cofactor>
</comment>
<dbReference type="GO" id="GO:0005829">
    <property type="term" value="C:cytosol"/>
    <property type="evidence" value="ECO:0007669"/>
    <property type="project" value="TreeGrafter"/>
</dbReference>
<feature type="domain" description="Amidohydrolase-related" evidence="6">
    <location>
        <begin position="229"/>
        <end position="411"/>
    </location>
</feature>
<evidence type="ECO:0000256" key="1">
    <source>
        <dbReference type="ARBA" id="ARBA00001947"/>
    </source>
</evidence>
<dbReference type="InterPro" id="IPR006680">
    <property type="entry name" value="Amidohydro-rel"/>
</dbReference>
<dbReference type="SUPFAM" id="SSF51338">
    <property type="entry name" value="Composite domain of metallo-dependent hydrolases"/>
    <property type="match status" value="2"/>
</dbReference>
<keyword evidence="4" id="KW-0862">Zinc</keyword>
<dbReference type="STRING" id="86049.A0A1C1CH98"/>
<feature type="chain" id="PRO_5008650820" evidence="5">
    <location>
        <begin position="22"/>
        <end position="476"/>
    </location>
</feature>
<comment type="caution">
    <text evidence="7">The sequence shown here is derived from an EMBL/GenBank/DDBJ whole genome shotgun (WGS) entry which is preliminary data.</text>
</comment>
<keyword evidence="5" id="KW-0732">Signal</keyword>
<dbReference type="PANTHER" id="PTHR11271">
    <property type="entry name" value="GUANINE DEAMINASE"/>
    <property type="match status" value="1"/>
</dbReference>
<evidence type="ECO:0000313" key="7">
    <source>
        <dbReference type="EMBL" id="OCT47893.1"/>
    </source>
</evidence>
<dbReference type="VEuPathDB" id="FungiDB:CLCR_03424"/>
<dbReference type="GO" id="GO:0019239">
    <property type="term" value="F:deaminase activity"/>
    <property type="evidence" value="ECO:0007669"/>
    <property type="project" value="TreeGrafter"/>
</dbReference>
<dbReference type="AlphaFoldDB" id="A0A1C1CH98"/>
<organism evidence="7 8">
    <name type="scientific">Cladophialophora carrionii</name>
    <dbReference type="NCBI Taxonomy" id="86049"/>
    <lineage>
        <taxon>Eukaryota</taxon>
        <taxon>Fungi</taxon>
        <taxon>Dikarya</taxon>
        <taxon>Ascomycota</taxon>
        <taxon>Pezizomycotina</taxon>
        <taxon>Eurotiomycetes</taxon>
        <taxon>Chaetothyriomycetidae</taxon>
        <taxon>Chaetothyriales</taxon>
        <taxon>Herpotrichiellaceae</taxon>
        <taxon>Cladophialophora</taxon>
    </lineage>
</organism>
<reference evidence="8" key="1">
    <citation type="submission" date="2015-07" db="EMBL/GenBank/DDBJ databases">
        <authorList>
            <person name="Teixeira M.M."/>
            <person name="Souza R.C."/>
            <person name="Almeida L.G."/>
            <person name="Vicente V.A."/>
            <person name="de Hoog S."/>
            <person name="Bocca A.L."/>
            <person name="de Almeida S.R."/>
            <person name="Vasconcelos A.T."/>
            <person name="Felipe M.S."/>
        </authorList>
    </citation>
    <scope>NUCLEOTIDE SEQUENCE [LARGE SCALE GENOMIC DNA]</scope>
    <source>
        <strain evidence="8">KSF</strain>
    </source>
</reference>
<dbReference type="SUPFAM" id="SSF51556">
    <property type="entry name" value="Metallo-dependent hydrolases"/>
    <property type="match status" value="1"/>
</dbReference>
<dbReference type="Gene3D" id="2.30.40.10">
    <property type="entry name" value="Urease, subunit C, domain 1"/>
    <property type="match status" value="1"/>
</dbReference>
<dbReference type="OrthoDB" id="194468at2759"/>
<sequence length="476" mass="52193">MFVQSTFLALLVACFASSTIAQNSSFLFHGATIIAFNESSSKISVLRNSSLLVRNDRVAGLFENSVPSDLPKSTEYVDITGKMISPGFINTHHHLWQTAFKTLASNTTLAEYVQRYGEFSPAVNAFEPNDIYLGQLAGSLELLHAGTTTVLDHAHGDFSNEALDAALNATLDSGIRTFFAPAIHDLSLINGYSIEDQKAKLLSLVNDTRLQNNDVVSLGLAYDRFAQASEEELLERYGALNTSTPVVLSHASFISAIDMQLLRETKQYISTTPESEFHYGHLHSQVRHIQDQASLGVDTHFTFSSDMVGQARLWLQALRADSFRLTLEEDLEIPYTNPMSVEQAFLLITRNGALALRRPDIGIIAVGAKADLVVFDGSSPNLLGWDDPIAAVILHSNVGDISDVVVNGKFVKRDGKLAYSDYAAVRQDFLRSAKKIQNAWKEMEFGPLESNPLGFGITPYAQPRQIDVQAGPGTGY</sequence>
<name>A0A1C1CH98_9EURO</name>
<gene>
    <name evidence="7" type="ORF">CLCR_03424</name>
</gene>
<dbReference type="VEuPathDB" id="FungiDB:G647_04460"/>
<dbReference type="InterPro" id="IPR011059">
    <property type="entry name" value="Metal-dep_hydrolase_composite"/>
</dbReference>
<dbReference type="PANTHER" id="PTHR11271:SF37">
    <property type="entry name" value="FAMILY PROTEIN, PUTATIVE (AFU_ORTHOLOGUE AFUA_4G00460)-RELATED"/>
    <property type="match status" value="1"/>
</dbReference>
<accession>A0A1C1CH98</accession>
<dbReference type="eggNOG" id="KOG3968">
    <property type="taxonomic scope" value="Eukaryota"/>
</dbReference>
<feature type="signal peptide" evidence="5">
    <location>
        <begin position="1"/>
        <end position="21"/>
    </location>
</feature>
<evidence type="ECO:0000259" key="6">
    <source>
        <dbReference type="Pfam" id="PF01979"/>
    </source>
</evidence>
<evidence type="ECO:0000256" key="3">
    <source>
        <dbReference type="ARBA" id="ARBA00022801"/>
    </source>
</evidence>
<evidence type="ECO:0000256" key="5">
    <source>
        <dbReference type="SAM" id="SignalP"/>
    </source>
</evidence>
<dbReference type="Gene3D" id="3.20.20.140">
    <property type="entry name" value="Metal-dependent hydrolases"/>
    <property type="match status" value="1"/>
</dbReference>
<protein>
    <submittedName>
        <fullName evidence="7">Chlorohydrolase family protein</fullName>
    </submittedName>
</protein>
<keyword evidence="2" id="KW-0479">Metal-binding</keyword>
<dbReference type="Pfam" id="PF01979">
    <property type="entry name" value="Amidohydro_1"/>
    <property type="match status" value="1"/>
</dbReference>
<keyword evidence="8" id="KW-1185">Reference proteome</keyword>
<proteinExistence type="predicted"/>
<dbReference type="GO" id="GO:0046872">
    <property type="term" value="F:metal ion binding"/>
    <property type="evidence" value="ECO:0007669"/>
    <property type="project" value="UniProtKB-KW"/>
</dbReference>
<dbReference type="Proteomes" id="UP000094526">
    <property type="component" value="Unassembled WGS sequence"/>
</dbReference>